<evidence type="ECO:0000256" key="10">
    <source>
        <dbReference type="PIRNR" id="PIRNR003097"/>
    </source>
</evidence>
<evidence type="ECO:0000256" key="6">
    <source>
        <dbReference type="ARBA" id="ARBA00022692"/>
    </source>
</evidence>
<feature type="domain" description="FtsX extracellular" evidence="13">
    <location>
        <begin position="61"/>
        <end position="151"/>
    </location>
</feature>
<comment type="subcellular location">
    <subcellularLocation>
        <location evidence="1">Cell membrane</location>
        <topology evidence="1">Multi-pass membrane protein</topology>
    </subcellularLocation>
</comment>
<evidence type="ECO:0000256" key="5">
    <source>
        <dbReference type="ARBA" id="ARBA00022618"/>
    </source>
</evidence>
<dbReference type="GO" id="GO:0051301">
    <property type="term" value="P:cell division"/>
    <property type="evidence" value="ECO:0007669"/>
    <property type="project" value="UniProtKB-KW"/>
</dbReference>
<evidence type="ECO:0000256" key="7">
    <source>
        <dbReference type="ARBA" id="ARBA00022989"/>
    </source>
</evidence>
<evidence type="ECO:0000256" key="11">
    <source>
        <dbReference type="SAM" id="Phobius"/>
    </source>
</evidence>
<dbReference type="NCBIfam" id="NF038347">
    <property type="entry name" value="FtsX_Gpos"/>
    <property type="match status" value="1"/>
</dbReference>
<evidence type="ECO:0000259" key="12">
    <source>
        <dbReference type="Pfam" id="PF02687"/>
    </source>
</evidence>
<dbReference type="PANTHER" id="PTHR47755:SF1">
    <property type="entry name" value="CELL DIVISION PROTEIN FTSX"/>
    <property type="match status" value="1"/>
</dbReference>
<feature type="transmembrane region" description="Helical" evidence="11">
    <location>
        <begin position="266"/>
        <end position="291"/>
    </location>
</feature>
<dbReference type="Gene3D" id="3.30.70.3040">
    <property type="match status" value="1"/>
</dbReference>
<dbReference type="PIRSF" id="PIRSF003097">
    <property type="entry name" value="FtsX"/>
    <property type="match status" value="1"/>
</dbReference>
<protein>
    <recommendedName>
        <fullName evidence="3 10">Cell division protein FtsX</fullName>
    </recommendedName>
</protein>
<dbReference type="InterPro" id="IPR004513">
    <property type="entry name" value="FtsX"/>
</dbReference>
<keyword evidence="6 11" id="KW-0812">Transmembrane</keyword>
<feature type="transmembrane region" description="Helical" evidence="11">
    <location>
        <begin position="224"/>
        <end position="246"/>
    </location>
</feature>
<dbReference type="Pfam" id="PF18075">
    <property type="entry name" value="FtsX_ECD"/>
    <property type="match status" value="1"/>
</dbReference>
<reference evidence="15" key="1">
    <citation type="submission" date="2016-01" db="EMBL/GenBank/DDBJ databases">
        <authorList>
            <person name="Mitreva M."/>
            <person name="Pepin K.H."/>
            <person name="Mihindukulasuriya K.A."/>
            <person name="Fulton R."/>
            <person name="Fronick C."/>
            <person name="O'Laughlin M."/>
            <person name="Miner T."/>
            <person name="Herter B."/>
            <person name="Rosa B.A."/>
            <person name="Cordes M."/>
            <person name="Tomlinson C."/>
            <person name="Wollam A."/>
            <person name="Palsikar V.B."/>
            <person name="Mardis E.R."/>
            <person name="Wilson R.K."/>
        </authorList>
    </citation>
    <scope>NUCLEOTIDE SEQUENCE [LARGE SCALE GENOMIC DNA]</scope>
    <source>
        <strain evidence="15">KA00274</strain>
    </source>
</reference>
<dbReference type="STRING" id="1497955.HMPREF1872_01422"/>
<dbReference type="InterPro" id="IPR058204">
    <property type="entry name" value="FtsX_firmicutes-type"/>
</dbReference>
<comment type="caution">
    <text evidence="14">The sequence shown here is derived from an EMBL/GenBank/DDBJ whole genome shotgun (WGS) entry which is preliminary data.</text>
</comment>
<evidence type="ECO:0000256" key="1">
    <source>
        <dbReference type="ARBA" id="ARBA00004651"/>
    </source>
</evidence>
<comment type="function">
    <text evidence="10">Part of the ABC transporter FtsEX involved in asymmetric cellular division facilitating the initiation of sporulation.</text>
</comment>
<evidence type="ECO:0000313" key="15">
    <source>
        <dbReference type="Proteomes" id="UP000070080"/>
    </source>
</evidence>
<feature type="domain" description="ABC3 transporter permease C-terminal" evidence="12">
    <location>
        <begin position="173"/>
        <end position="295"/>
    </location>
</feature>
<evidence type="ECO:0000313" key="14">
    <source>
        <dbReference type="EMBL" id="KXB38935.1"/>
    </source>
</evidence>
<gene>
    <name evidence="14" type="ORF">HMPREF1872_01422</name>
</gene>
<keyword evidence="9 10" id="KW-0131">Cell cycle</keyword>
<dbReference type="EMBL" id="LSCV01000045">
    <property type="protein sequence ID" value="KXB38935.1"/>
    <property type="molecule type" value="Genomic_DNA"/>
</dbReference>
<feature type="transmembrane region" description="Helical" evidence="11">
    <location>
        <begin position="170"/>
        <end position="191"/>
    </location>
</feature>
<dbReference type="PANTHER" id="PTHR47755">
    <property type="entry name" value="CELL DIVISION PROTEIN FTSX"/>
    <property type="match status" value="1"/>
</dbReference>
<dbReference type="GO" id="GO:0005886">
    <property type="term" value="C:plasma membrane"/>
    <property type="evidence" value="ECO:0007669"/>
    <property type="project" value="UniProtKB-SubCell"/>
</dbReference>
<evidence type="ECO:0000256" key="4">
    <source>
        <dbReference type="ARBA" id="ARBA00022475"/>
    </source>
</evidence>
<proteinExistence type="inferred from homology"/>
<dbReference type="RefSeq" id="WP_066715093.1">
    <property type="nucleotide sequence ID" value="NZ_JARFNM010000001.1"/>
</dbReference>
<dbReference type="InterPro" id="IPR040690">
    <property type="entry name" value="FtsX_ECD"/>
</dbReference>
<keyword evidence="8 10" id="KW-0472">Membrane</keyword>
<keyword evidence="5 10" id="KW-0132">Cell division</keyword>
<organism evidence="14 15">
    <name type="scientific">Amygdalobacter nucleatus</name>
    <dbReference type="NCBI Taxonomy" id="3029274"/>
    <lineage>
        <taxon>Bacteria</taxon>
        <taxon>Bacillati</taxon>
        <taxon>Bacillota</taxon>
        <taxon>Clostridia</taxon>
        <taxon>Eubacteriales</taxon>
        <taxon>Oscillospiraceae</taxon>
        <taxon>Amygdalobacter</taxon>
    </lineage>
</organism>
<evidence type="ECO:0000256" key="2">
    <source>
        <dbReference type="ARBA" id="ARBA00007379"/>
    </source>
</evidence>
<keyword evidence="7 11" id="KW-1133">Transmembrane helix</keyword>
<dbReference type="AlphaFoldDB" id="A0A133Y746"/>
<evidence type="ECO:0000256" key="9">
    <source>
        <dbReference type="ARBA" id="ARBA00023306"/>
    </source>
</evidence>
<name>A0A133Y746_9FIRM</name>
<keyword evidence="4 10" id="KW-1003">Cell membrane</keyword>
<accession>A0A133Y746</accession>
<dbReference type="Proteomes" id="UP000070080">
    <property type="component" value="Unassembled WGS sequence"/>
</dbReference>
<feature type="transmembrane region" description="Helical" evidence="11">
    <location>
        <begin position="21"/>
        <end position="44"/>
    </location>
</feature>
<evidence type="ECO:0000256" key="3">
    <source>
        <dbReference type="ARBA" id="ARBA00021907"/>
    </source>
</evidence>
<evidence type="ECO:0000256" key="8">
    <source>
        <dbReference type="ARBA" id="ARBA00023136"/>
    </source>
</evidence>
<keyword evidence="15" id="KW-1185">Reference proteome</keyword>
<sequence>MKINTLGNLFKESIKNSVRHPLVTIASITTVALMLLILGVFTIFSMNITQILDRAGQQPTVEIYADYDITEPQLQAIWQRLQSSENVKSAEMRSPKQNLEIFRETLGDKASVLDRLKADRLPYSFIVQLKDPSLLDNFRVEISSQQGVRDVRYAGELLNFFAKAQNSVNIAFIIAFVALALIAMFIISNMVRVSVLARREEVQIMKYIGATTLYIRIPYVFEGALVGCIGSFISSIMVYFIYASVYHKLMNGVDVNSYYALVDVAAAFWPSALICLVFGVLIGSIGSAISVRRYVQV</sequence>
<evidence type="ECO:0000259" key="13">
    <source>
        <dbReference type="Pfam" id="PF18075"/>
    </source>
</evidence>
<dbReference type="OrthoDB" id="9812531at2"/>
<comment type="similarity">
    <text evidence="2 10">Belongs to the ABC-4 integral membrane protein family. FtsX subfamily.</text>
</comment>
<dbReference type="Pfam" id="PF02687">
    <property type="entry name" value="FtsX"/>
    <property type="match status" value="1"/>
</dbReference>
<dbReference type="InterPro" id="IPR003838">
    <property type="entry name" value="ABC3_permease_C"/>
</dbReference>